<keyword evidence="2" id="KW-1185">Reference proteome</keyword>
<dbReference type="EMBL" id="JACAZH010000003">
    <property type="protein sequence ID" value="KAF7373857.1"/>
    <property type="molecule type" value="Genomic_DNA"/>
</dbReference>
<dbReference type="SUPFAM" id="SSF52047">
    <property type="entry name" value="RNI-like"/>
    <property type="match status" value="1"/>
</dbReference>
<reference evidence="1" key="1">
    <citation type="submission" date="2020-05" db="EMBL/GenBank/DDBJ databases">
        <title>Mycena genomes resolve the evolution of fungal bioluminescence.</title>
        <authorList>
            <person name="Tsai I.J."/>
        </authorList>
    </citation>
    <scope>NUCLEOTIDE SEQUENCE</scope>
    <source>
        <strain evidence="1">160909Yilan</strain>
    </source>
</reference>
<dbReference type="OrthoDB" id="3139566at2759"/>
<accession>A0A8H7DHZ0</accession>
<evidence type="ECO:0000313" key="1">
    <source>
        <dbReference type="EMBL" id="KAF7373857.1"/>
    </source>
</evidence>
<comment type="caution">
    <text evidence="1">The sequence shown here is derived from an EMBL/GenBank/DDBJ whole genome shotgun (WGS) entry which is preliminary data.</text>
</comment>
<proteinExistence type="predicted"/>
<protein>
    <submittedName>
        <fullName evidence="1">Uncharacterized protein</fullName>
    </submittedName>
</protein>
<sequence length="187" mass="20792">MPLLRGLDVFITARQENNIIFQGLPVLSTVVLRRPTVEILPWKQLTNLTLLRANFTNCAAILLQTTGLIHCELTEVWFDITYTPSDIVLRRLQSLAFHNIRVAADVDGCLNCFILPALRRLKIQEKGLGSASVLGLESFISKSGCSLQEVCISQAKTKNEASYLEAFPSIPKLSFSDSYDGMSDDED</sequence>
<evidence type="ECO:0000313" key="2">
    <source>
        <dbReference type="Proteomes" id="UP000623467"/>
    </source>
</evidence>
<organism evidence="1 2">
    <name type="scientific">Mycena sanguinolenta</name>
    <dbReference type="NCBI Taxonomy" id="230812"/>
    <lineage>
        <taxon>Eukaryota</taxon>
        <taxon>Fungi</taxon>
        <taxon>Dikarya</taxon>
        <taxon>Basidiomycota</taxon>
        <taxon>Agaricomycotina</taxon>
        <taxon>Agaricomycetes</taxon>
        <taxon>Agaricomycetidae</taxon>
        <taxon>Agaricales</taxon>
        <taxon>Marasmiineae</taxon>
        <taxon>Mycenaceae</taxon>
        <taxon>Mycena</taxon>
    </lineage>
</organism>
<gene>
    <name evidence="1" type="ORF">MSAN_00597700</name>
</gene>
<dbReference type="Proteomes" id="UP000623467">
    <property type="component" value="Unassembled WGS sequence"/>
</dbReference>
<name>A0A8H7DHZ0_9AGAR</name>
<dbReference type="AlphaFoldDB" id="A0A8H7DHZ0"/>